<evidence type="ECO:0000313" key="2">
    <source>
        <dbReference type="Proteomes" id="UP000663844"/>
    </source>
</evidence>
<dbReference type="EMBL" id="CAJOAZ010021504">
    <property type="protein sequence ID" value="CAF4356559.1"/>
    <property type="molecule type" value="Genomic_DNA"/>
</dbReference>
<dbReference type="Gene3D" id="3.40.190.10">
    <property type="entry name" value="Periplasmic binding protein-like II"/>
    <property type="match status" value="1"/>
</dbReference>
<dbReference type="SUPFAM" id="SSF53850">
    <property type="entry name" value="Periplasmic binding protein-like II"/>
    <property type="match status" value="1"/>
</dbReference>
<feature type="non-terminal residue" evidence="1">
    <location>
        <position position="81"/>
    </location>
</feature>
<name>A0A820LFU1_9BILA</name>
<sequence>MPKCSIGVIANTSDEEYMKKFFPNTLYTYIHYVSSYAQGIESLHNNSITHLFMDHSMARYYLTREVYKSIRISSDNFGTFG</sequence>
<protein>
    <submittedName>
        <fullName evidence="1">Uncharacterized protein</fullName>
    </submittedName>
</protein>
<gene>
    <name evidence="1" type="ORF">OXD698_LOCUS49070</name>
</gene>
<dbReference type="AlphaFoldDB" id="A0A820LFU1"/>
<comment type="caution">
    <text evidence="1">The sequence shown here is derived from an EMBL/GenBank/DDBJ whole genome shotgun (WGS) entry which is preliminary data.</text>
</comment>
<evidence type="ECO:0000313" key="1">
    <source>
        <dbReference type="EMBL" id="CAF4356559.1"/>
    </source>
</evidence>
<organism evidence="1 2">
    <name type="scientific">Adineta steineri</name>
    <dbReference type="NCBI Taxonomy" id="433720"/>
    <lineage>
        <taxon>Eukaryota</taxon>
        <taxon>Metazoa</taxon>
        <taxon>Spiralia</taxon>
        <taxon>Gnathifera</taxon>
        <taxon>Rotifera</taxon>
        <taxon>Eurotatoria</taxon>
        <taxon>Bdelloidea</taxon>
        <taxon>Adinetida</taxon>
        <taxon>Adinetidae</taxon>
        <taxon>Adineta</taxon>
    </lineage>
</organism>
<accession>A0A820LFU1</accession>
<dbReference type="Proteomes" id="UP000663844">
    <property type="component" value="Unassembled WGS sequence"/>
</dbReference>
<proteinExistence type="predicted"/>
<reference evidence="1" key="1">
    <citation type="submission" date="2021-02" db="EMBL/GenBank/DDBJ databases">
        <authorList>
            <person name="Nowell W R."/>
        </authorList>
    </citation>
    <scope>NUCLEOTIDE SEQUENCE</scope>
</reference>